<evidence type="ECO:0000313" key="13">
    <source>
        <dbReference type="Proteomes" id="UP000677668"/>
    </source>
</evidence>
<organism evidence="12 13">
    <name type="scientific">Chloracidobacterium sp. N</name>
    <dbReference type="NCBI Taxonomy" id="2821540"/>
    <lineage>
        <taxon>Bacteria</taxon>
        <taxon>Pseudomonadati</taxon>
        <taxon>Acidobacteriota</taxon>
        <taxon>Terriglobia</taxon>
        <taxon>Terriglobales</taxon>
        <taxon>Acidobacteriaceae</taxon>
        <taxon>Chloracidobacterium</taxon>
        <taxon>Chloracidobacterium aggregatum</taxon>
    </lineage>
</organism>
<dbReference type="PANTHER" id="PTHR33909">
    <property type="entry name" value="SEC TRANSLOCON ACCESSORY COMPLEX SUBUNIT YAJC"/>
    <property type="match status" value="1"/>
</dbReference>
<feature type="transmembrane region" description="Helical" evidence="11">
    <location>
        <begin position="12"/>
        <end position="31"/>
    </location>
</feature>
<evidence type="ECO:0000256" key="8">
    <source>
        <dbReference type="ARBA" id="ARBA00022989"/>
    </source>
</evidence>
<keyword evidence="13" id="KW-1185">Reference proteome</keyword>
<evidence type="ECO:0000256" key="5">
    <source>
        <dbReference type="ARBA" id="ARBA00022475"/>
    </source>
</evidence>
<evidence type="ECO:0000256" key="4">
    <source>
        <dbReference type="ARBA" id="ARBA00022448"/>
    </source>
</evidence>
<name>A0ABX8B0S2_9BACT</name>
<dbReference type="Pfam" id="PF02699">
    <property type="entry name" value="YajC"/>
    <property type="match status" value="1"/>
</dbReference>
<reference evidence="12 13" key="1">
    <citation type="submission" date="2021-03" db="EMBL/GenBank/DDBJ databases">
        <title>Genomic and phenotypic characterization of Chloracidobacterium isolates provides evidence for multiple species.</title>
        <authorList>
            <person name="Saini M.K."/>
            <person name="Costas A.M.G."/>
            <person name="Tank M."/>
            <person name="Bryant D.A."/>
        </authorList>
    </citation>
    <scope>NUCLEOTIDE SEQUENCE [LARGE SCALE GENOMIC DNA]</scope>
    <source>
        <strain evidence="12 13">N</strain>
    </source>
</reference>
<evidence type="ECO:0000256" key="11">
    <source>
        <dbReference type="SAM" id="Phobius"/>
    </source>
</evidence>
<protein>
    <recommendedName>
        <fullName evidence="3">Sec translocon accessory complex subunit YajC</fullName>
    </recommendedName>
</protein>
<evidence type="ECO:0000256" key="9">
    <source>
        <dbReference type="ARBA" id="ARBA00023010"/>
    </source>
</evidence>
<keyword evidence="6 11" id="KW-0812">Transmembrane</keyword>
<accession>A0ABX8B0S2</accession>
<dbReference type="SMART" id="SM01323">
    <property type="entry name" value="YajC"/>
    <property type="match status" value="1"/>
</dbReference>
<dbReference type="PANTHER" id="PTHR33909:SF1">
    <property type="entry name" value="SEC TRANSLOCON ACCESSORY COMPLEX SUBUNIT YAJC"/>
    <property type="match status" value="1"/>
</dbReference>
<gene>
    <name evidence="12" type="primary">yajC</name>
    <name evidence="12" type="ORF">J8C05_01840</name>
</gene>
<evidence type="ECO:0000256" key="1">
    <source>
        <dbReference type="ARBA" id="ARBA00004162"/>
    </source>
</evidence>
<keyword evidence="4" id="KW-0813">Transport</keyword>
<proteinExistence type="inferred from homology"/>
<dbReference type="EMBL" id="CP072642">
    <property type="protein sequence ID" value="QUV94220.1"/>
    <property type="molecule type" value="Genomic_DNA"/>
</dbReference>
<comment type="subcellular location">
    <subcellularLocation>
        <location evidence="1">Cell membrane</location>
        <topology evidence="1">Single-pass membrane protein</topology>
    </subcellularLocation>
</comment>
<evidence type="ECO:0000256" key="7">
    <source>
        <dbReference type="ARBA" id="ARBA00022927"/>
    </source>
</evidence>
<dbReference type="Proteomes" id="UP000677668">
    <property type="component" value="Chromosome 1"/>
</dbReference>
<keyword evidence="5" id="KW-1003">Cell membrane</keyword>
<keyword evidence="9" id="KW-0811">Translocation</keyword>
<dbReference type="RefSeq" id="WP_014098891.1">
    <property type="nucleotide sequence ID" value="NZ_CP072642.1"/>
</dbReference>
<keyword evidence="8 11" id="KW-1133">Transmembrane helix</keyword>
<dbReference type="InterPro" id="IPR003849">
    <property type="entry name" value="Preprotein_translocase_YajC"/>
</dbReference>
<evidence type="ECO:0000313" key="12">
    <source>
        <dbReference type="EMBL" id="QUV94220.1"/>
    </source>
</evidence>
<evidence type="ECO:0000256" key="6">
    <source>
        <dbReference type="ARBA" id="ARBA00022692"/>
    </source>
</evidence>
<keyword evidence="10 11" id="KW-0472">Membrane</keyword>
<dbReference type="NCBIfam" id="TIGR00739">
    <property type="entry name" value="yajC"/>
    <property type="match status" value="1"/>
</dbReference>
<sequence length="101" mass="11176">MNIVLAQGGGGSFLIQLVPILAMVAIFYFLVIRPQQKRQKELETMRNNLKNGDRVVTEGGIYGTVAGINEKENTLHLLVAPSVKIEFSRNAIIGLRDQPNK</sequence>
<evidence type="ECO:0000256" key="2">
    <source>
        <dbReference type="ARBA" id="ARBA00006742"/>
    </source>
</evidence>
<dbReference type="PRINTS" id="PR01853">
    <property type="entry name" value="YAJCTRNLCASE"/>
</dbReference>
<evidence type="ECO:0000256" key="3">
    <source>
        <dbReference type="ARBA" id="ARBA00014962"/>
    </source>
</evidence>
<comment type="similarity">
    <text evidence="2">Belongs to the YajC family.</text>
</comment>
<keyword evidence="7" id="KW-0653">Protein transport</keyword>
<evidence type="ECO:0000256" key="10">
    <source>
        <dbReference type="ARBA" id="ARBA00023136"/>
    </source>
</evidence>